<reference evidence="3 4" key="1">
    <citation type="submission" date="2009-01" db="EMBL/GenBank/DDBJ databases">
        <title>Complete sequence of chromosome of Methylobacterium nodulans ORS 2060.</title>
        <authorList>
            <consortium name="US DOE Joint Genome Institute"/>
            <person name="Lucas S."/>
            <person name="Copeland A."/>
            <person name="Lapidus A."/>
            <person name="Glavina del Rio T."/>
            <person name="Dalin E."/>
            <person name="Tice H."/>
            <person name="Bruce D."/>
            <person name="Goodwin L."/>
            <person name="Pitluck S."/>
            <person name="Sims D."/>
            <person name="Brettin T."/>
            <person name="Detter J.C."/>
            <person name="Han C."/>
            <person name="Larimer F."/>
            <person name="Land M."/>
            <person name="Hauser L."/>
            <person name="Kyrpides N."/>
            <person name="Ivanova N."/>
            <person name="Marx C.J."/>
            <person name="Richardson P."/>
        </authorList>
    </citation>
    <scope>NUCLEOTIDE SEQUENCE [LARGE SCALE GENOMIC DNA]</scope>
    <source>
        <strain evidence="4">LMG 21967 / CNCM I-2342 / ORS 2060</strain>
    </source>
</reference>
<feature type="domain" description="DUF3828" evidence="2">
    <location>
        <begin position="32"/>
        <end position="150"/>
    </location>
</feature>
<gene>
    <name evidence="3" type="ordered locus">Mnod_2481</name>
</gene>
<protein>
    <recommendedName>
        <fullName evidence="2">DUF3828 domain-containing protein</fullName>
    </recommendedName>
</protein>
<keyword evidence="4" id="KW-1185">Reference proteome</keyword>
<dbReference type="Gene3D" id="3.10.450.50">
    <property type="match status" value="1"/>
</dbReference>
<dbReference type="OrthoDB" id="7204586at2"/>
<proteinExistence type="predicted"/>
<dbReference type="RefSeq" id="WP_015929131.1">
    <property type="nucleotide sequence ID" value="NC_011894.1"/>
</dbReference>
<dbReference type="EMBL" id="CP001349">
    <property type="protein sequence ID" value="ACL57451.1"/>
    <property type="molecule type" value="Genomic_DNA"/>
</dbReference>
<evidence type="ECO:0000313" key="4">
    <source>
        <dbReference type="Proteomes" id="UP000008207"/>
    </source>
</evidence>
<dbReference type="Pfam" id="PF12883">
    <property type="entry name" value="DUF3828"/>
    <property type="match status" value="1"/>
</dbReference>
<dbReference type="HOGENOM" id="CLU_1625151_0_0_5"/>
<dbReference type="eggNOG" id="ENOG5032MQ4">
    <property type="taxonomic scope" value="Bacteria"/>
</dbReference>
<organism evidence="3 4">
    <name type="scientific">Methylobacterium nodulans (strain LMG 21967 / CNCM I-2342 / ORS 2060)</name>
    <dbReference type="NCBI Taxonomy" id="460265"/>
    <lineage>
        <taxon>Bacteria</taxon>
        <taxon>Pseudomonadati</taxon>
        <taxon>Pseudomonadota</taxon>
        <taxon>Alphaproteobacteria</taxon>
        <taxon>Hyphomicrobiales</taxon>
        <taxon>Methylobacteriaceae</taxon>
        <taxon>Methylobacterium</taxon>
    </lineage>
</organism>
<dbReference type="InterPro" id="IPR024289">
    <property type="entry name" value="DUF3828"/>
</dbReference>
<evidence type="ECO:0000313" key="3">
    <source>
        <dbReference type="EMBL" id="ACL57451.1"/>
    </source>
</evidence>
<accession>B8ICP0</accession>
<name>B8ICP0_METNO</name>
<dbReference type="AlphaFoldDB" id="B8ICP0"/>
<evidence type="ECO:0000259" key="2">
    <source>
        <dbReference type="Pfam" id="PF12883"/>
    </source>
</evidence>
<evidence type="ECO:0000256" key="1">
    <source>
        <dbReference type="SAM" id="SignalP"/>
    </source>
</evidence>
<feature type="signal peptide" evidence="1">
    <location>
        <begin position="1"/>
        <end position="27"/>
    </location>
</feature>
<dbReference type="Proteomes" id="UP000008207">
    <property type="component" value="Chromosome"/>
</dbReference>
<sequence length="163" mass="18039">MAALMRLLLFVFATGIISFEVSTAVQAQFATPEAAVQAVYAQYQGSSKRPNLLSLRLDSAAANHFFEPELARAWLKDLASASNGDNVIDVDPFIGAQDANVSKLSIERSKMMGEYAVVQANLRNFSKPTHVTYRLKRAPDGWRIYDVTSNQAQGLRRMLGLRD</sequence>
<keyword evidence="1" id="KW-0732">Signal</keyword>
<feature type="chain" id="PRO_5002873956" description="DUF3828 domain-containing protein" evidence="1">
    <location>
        <begin position="28"/>
        <end position="163"/>
    </location>
</feature>
<dbReference type="KEGG" id="mno:Mnod_2481"/>